<accession>A0A523UMZ9</accession>
<keyword evidence="3" id="KW-1003">Cell membrane</keyword>
<feature type="domain" description="Type II secretion system protein GspF" evidence="9">
    <location>
        <begin position="270"/>
        <end position="392"/>
    </location>
</feature>
<feature type="transmembrane region" description="Helical" evidence="8">
    <location>
        <begin position="373"/>
        <end position="394"/>
    </location>
</feature>
<dbReference type="InterPro" id="IPR003004">
    <property type="entry name" value="GspF/PilC"/>
</dbReference>
<dbReference type="GO" id="GO:0015628">
    <property type="term" value="P:protein secretion by the type II secretion system"/>
    <property type="evidence" value="ECO:0007669"/>
    <property type="project" value="TreeGrafter"/>
</dbReference>
<keyword evidence="7 8" id="KW-0472">Membrane</keyword>
<comment type="caution">
    <text evidence="10">The sequence shown here is derived from an EMBL/GenBank/DDBJ whole genome shotgun (WGS) entry which is preliminary data.</text>
</comment>
<dbReference type="PRINTS" id="PR00812">
    <property type="entry name" value="BCTERIALGSPF"/>
</dbReference>
<organism evidence="10 11">
    <name type="scientific">candidate division TA06 bacterium</name>
    <dbReference type="NCBI Taxonomy" id="2250710"/>
    <lineage>
        <taxon>Bacteria</taxon>
        <taxon>Bacteria division TA06</taxon>
    </lineage>
</organism>
<keyword evidence="5 8" id="KW-0812">Transmembrane</keyword>
<keyword evidence="6 8" id="KW-1133">Transmembrane helix</keyword>
<comment type="subcellular location">
    <subcellularLocation>
        <location evidence="1">Cell inner membrane</location>
        <topology evidence="1">Multi-pass membrane protein</topology>
    </subcellularLocation>
</comment>
<evidence type="ECO:0000313" key="11">
    <source>
        <dbReference type="Proteomes" id="UP000315525"/>
    </source>
</evidence>
<evidence type="ECO:0000259" key="9">
    <source>
        <dbReference type="Pfam" id="PF00482"/>
    </source>
</evidence>
<evidence type="ECO:0000256" key="2">
    <source>
        <dbReference type="ARBA" id="ARBA00005745"/>
    </source>
</evidence>
<dbReference type="PANTHER" id="PTHR30012">
    <property type="entry name" value="GENERAL SECRETION PATHWAY PROTEIN"/>
    <property type="match status" value="1"/>
</dbReference>
<evidence type="ECO:0000256" key="3">
    <source>
        <dbReference type="ARBA" id="ARBA00022475"/>
    </source>
</evidence>
<evidence type="ECO:0000256" key="5">
    <source>
        <dbReference type="ARBA" id="ARBA00022692"/>
    </source>
</evidence>
<dbReference type="PANTHER" id="PTHR30012:SF7">
    <property type="entry name" value="PROTEIN TRANSPORT PROTEIN HOFC HOMOLOG"/>
    <property type="match status" value="1"/>
</dbReference>
<sequence>MPIFVWKGRSASGAVQTGELVAESQQEVFAALRAKKIIPTSVRPKPKEIGLPFLKGGRLGTRDLSIFTRQFATMINAGLPLMQCLEIQSQQTDNPGFKKVLRQIMEDVEGGATLAEALRRQKGSFSTLYVNMVEAGETGGALDVILVRLANYLEKAAALARKIKGAMIYPAMIVSVAVVAVGVILIAVIPVFAQLFSEFGAELPLATRIVIGLSDILRRYSWIFLIFAIALIVAVKMTYQRDAGKLAIDKALLRMPVMGDLIRKTAIARFSRTLSTLLASGVPILDALETTAKTAGNKVVENAVRAARSSISEGETIAGPLSKEAVFPPMVVQMISIGEATGGLDDMLSKIADFYDTEVDAAVENLTSALEPIIMVFLGTVIGGIVIAMYLPIFKIATIVGGGH</sequence>
<dbReference type="Gene3D" id="1.20.81.30">
    <property type="entry name" value="Type II secretion system (T2SS), domain F"/>
    <property type="match status" value="2"/>
</dbReference>
<name>A0A523UMZ9_UNCT6</name>
<reference evidence="10 11" key="1">
    <citation type="submission" date="2019-03" db="EMBL/GenBank/DDBJ databases">
        <title>Metabolic potential of uncultured bacteria and archaea associated with petroleum seepage in deep-sea sediments.</title>
        <authorList>
            <person name="Dong X."/>
            <person name="Hubert C."/>
        </authorList>
    </citation>
    <scope>NUCLEOTIDE SEQUENCE [LARGE SCALE GENOMIC DNA]</scope>
    <source>
        <strain evidence="10">E44_bin18</strain>
    </source>
</reference>
<proteinExistence type="inferred from homology"/>
<evidence type="ECO:0000256" key="8">
    <source>
        <dbReference type="SAM" id="Phobius"/>
    </source>
</evidence>
<feature type="domain" description="Type II secretion system protein GspF" evidence="9">
    <location>
        <begin position="67"/>
        <end position="190"/>
    </location>
</feature>
<dbReference type="FunFam" id="1.20.81.30:FF:000001">
    <property type="entry name" value="Type II secretion system protein F"/>
    <property type="match status" value="2"/>
</dbReference>
<keyword evidence="4" id="KW-0997">Cell inner membrane</keyword>
<dbReference type="Pfam" id="PF00482">
    <property type="entry name" value="T2SSF"/>
    <property type="match status" value="2"/>
</dbReference>
<evidence type="ECO:0000256" key="4">
    <source>
        <dbReference type="ARBA" id="ARBA00022519"/>
    </source>
</evidence>
<evidence type="ECO:0000256" key="6">
    <source>
        <dbReference type="ARBA" id="ARBA00022989"/>
    </source>
</evidence>
<dbReference type="EMBL" id="SOJN01000143">
    <property type="protein sequence ID" value="TET43922.1"/>
    <property type="molecule type" value="Genomic_DNA"/>
</dbReference>
<dbReference type="AlphaFoldDB" id="A0A523UMZ9"/>
<protein>
    <submittedName>
        <fullName evidence="10">Type II secretion system F family protein</fullName>
    </submittedName>
</protein>
<dbReference type="GO" id="GO:0005886">
    <property type="term" value="C:plasma membrane"/>
    <property type="evidence" value="ECO:0007669"/>
    <property type="project" value="UniProtKB-SubCell"/>
</dbReference>
<comment type="similarity">
    <text evidence="2">Belongs to the GSP F family.</text>
</comment>
<evidence type="ECO:0000256" key="1">
    <source>
        <dbReference type="ARBA" id="ARBA00004429"/>
    </source>
</evidence>
<dbReference type="InterPro" id="IPR018076">
    <property type="entry name" value="T2SS_GspF_dom"/>
</dbReference>
<evidence type="ECO:0000256" key="7">
    <source>
        <dbReference type="ARBA" id="ARBA00023136"/>
    </source>
</evidence>
<feature type="transmembrane region" description="Helical" evidence="8">
    <location>
        <begin position="216"/>
        <end position="235"/>
    </location>
</feature>
<gene>
    <name evidence="10" type="ORF">E3J62_11955</name>
</gene>
<dbReference type="InterPro" id="IPR042094">
    <property type="entry name" value="T2SS_GspF_sf"/>
</dbReference>
<dbReference type="Proteomes" id="UP000315525">
    <property type="component" value="Unassembled WGS sequence"/>
</dbReference>
<feature type="transmembrane region" description="Helical" evidence="8">
    <location>
        <begin position="171"/>
        <end position="196"/>
    </location>
</feature>
<evidence type="ECO:0000313" key="10">
    <source>
        <dbReference type="EMBL" id="TET43922.1"/>
    </source>
</evidence>